<proteinExistence type="predicted"/>
<evidence type="ECO:0000313" key="2">
    <source>
        <dbReference type="Proteomes" id="UP000326678"/>
    </source>
</evidence>
<dbReference type="EMBL" id="CP045234">
    <property type="protein sequence ID" value="QFS52997.1"/>
    <property type="molecule type" value="Genomic_DNA"/>
</dbReference>
<evidence type="ECO:0000313" key="1">
    <source>
        <dbReference type="EMBL" id="QFS52997.1"/>
    </source>
</evidence>
<accession>A0A5P8WJI0</accession>
<dbReference type="AlphaFoldDB" id="A0A5P8WJI0"/>
<organism evidence="1 2">
    <name type="scientific">Nostoc sphaeroides CCNUC1</name>
    <dbReference type="NCBI Taxonomy" id="2653204"/>
    <lineage>
        <taxon>Bacteria</taxon>
        <taxon>Bacillati</taxon>
        <taxon>Cyanobacteriota</taxon>
        <taxon>Cyanophyceae</taxon>
        <taxon>Nostocales</taxon>
        <taxon>Nostocaceae</taxon>
        <taxon>Nostoc</taxon>
    </lineage>
</organism>
<reference evidence="1 2" key="1">
    <citation type="submission" date="2019-10" db="EMBL/GenBank/DDBJ databases">
        <title>Genomic and transcriptomic insights into the perfect genentic adaptation of a filamentous nitrogen-fixing cyanobacterium to rice fields.</title>
        <authorList>
            <person name="Chen Z."/>
        </authorList>
    </citation>
    <scope>NUCLEOTIDE SEQUENCE [LARGE SCALE GENOMIC DNA]</scope>
    <source>
        <strain evidence="1">CCNUC1</strain>
    </source>
</reference>
<dbReference type="KEGG" id="nsh:GXM_10261"/>
<sequence length="38" mass="4410">MVLLFGSSDLKIIEIINFFQKNFRAFLAYCASKIKIQV</sequence>
<dbReference type="Proteomes" id="UP000326678">
    <property type="component" value="Chromosome pGXM07"/>
</dbReference>
<protein>
    <submittedName>
        <fullName evidence="1">Uncharacterized protein</fullName>
    </submittedName>
</protein>
<keyword evidence="2" id="KW-1185">Reference proteome</keyword>
<gene>
    <name evidence="1" type="ORF">GXM_10261</name>
</gene>
<name>A0A5P8WJI0_9NOSO</name>